<keyword evidence="1" id="KW-0812">Transmembrane</keyword>
<accession>A0A178UM42</accession>
<dbReference type="PANTHER" id="PTHR48008:SF5">
    <property type="entry name" value="PROTEIN KINASE SUPERFAMILY PROTEIN"/>
    <property type="match status" value="1"/>
</dbReference>
<dbReference type="Proteomes" id="UP000078284">
    <property type="component" value="Chromosome 5"/>
</dbReference>
<dbReference type="AlphaFoldDB" id="A0A178UM42"/>
<dbReference type="SUPFAM" id="SSF56112">
    <property type="entry name" value="Protein kinase-like (PK-like)"/>
    <property type="match status" value="1"/>
</dbReference>
<keyword evidence="1" id="KW-1133">Transmembrane helix</keyword>
<dbReference type="Gene3D" id="3.30.200.20">
    <property type="entry name" value="Phosphorylase Kinase, domain 1"/>
    <property type="match status" value="1"/>
</dbReference>
<dbReference type="EMBL" id="LUHQ01000005">
    <property type="protein sequence ID" value="OAO94102.1"/>
    <property type="molecule type" value="Genomic_DNA"/>
</dbReference>
<feature type="transmembrane region" description="Helical" evidence="1">
    <location>
        <begin position="9"/>
        <end position="31"/>
    </location>
</feature>
<sequence>MRKSHLVKLILAVSLPTTFLIMIAIIIIFIFCRRTTTETNEVQYDVESPYEKQEFSDNGSETEEELIIFNGGEDLTICDILDAPGEVIGKSSYGTLYKATLQRSGKVRVLRFLRPLCAVNSDSKEFNGVIESLGFVRHDNLVPLLGFYVGNRGEKLMIHPFFGSSGNLSAFIKCKSLFSTLFFFSRENARKLKKIKRNKLF</sequence>
<comment type="caution">
    <text evidence="2">The sequence shown here is derived from an EMBL/GenBank/DDBJ whole genome shotgun (WGS) entry which is preliminary data.</text>
</comment>
<name>A0A178UM42_ARATH</name>
<keyword evidence="1" id="KW-0472">Membrane</keyword>
<dbReference type="ExpressionAtlas" id="A0A178UM42">
    <property type="expression patterns" value="baseline and differential"/>
</dbReference>
<gene>
    <name evidence="2" type="ordered locus">AXX17_At5g61060</name>
</gene>
<evidence type="ECO:0000313" key="3">
    <source>
        <dbReference type="Proteomes" id="UP000078284"/>
    </source>
</evidence>
<dbReference type="InterPro" id="IPR011009">
    <property type="entry name" value="Kinase-like_dom_sf"/>
</dbReference>
<dbReference type="PANTHER" id="PTHR48008">
    <property type="entry name" value="LEUCINE-RICH REPEAT RECEPTOR-LIKE PROTEIN KINASE IMK3-RELATED"/>
    <property type="match status" value="1"/>
</dbReference>
<evidence type="ECO:0000256" key="1">
    <source>
        <dbReference type="SAM" id="Phobius"/>
    </source>
</evidence>
<protein>
    <recommendedName>
        <fullName evidence="4">Protein kinase domain-containing protein</fullName>
    </recommendedName>
</protein>
<organism evidence="2 3">
    <name type="scientific">Arabidopsis thaliana</name>
    <name type="common">Mouse-ear cress</name>
    <dbReference type="NCBI Taxonomy" id="3702"/>
    <lineage>
        <taxon>Eukaryota</taxon>
        <taxon>Viridiplantae</taxon>
        <taxon>Streptophyta</taxon>
        <taxon>Embryophyta</taxon>
        <taxon>Tracheophyta</taxon>
        <taxon>Spermatophyta</taxon>
        <taxon>Magnoliopsida</taxon>
        <taxon>eudicotyledons</taxon>
        <taxon>Gunneridae</taxon>
        <taxon>Pentapetalae</taxon>
        <taxon>rosids</taxon>
        <taxon>malvids</taxon>
        <taxon>Brassicales</taxon>
        <taxon>Brassicaceae</taxon>
        <taxon>Camelineae</taxon>
        <taxon>Arabidopsis</taxon>
    </lineage>
</organism>
<reference evidence="3" key="1">
    <citation type="journal article" date="2016" name="Proc. Natl. Acad. Sci. U.S.A.">
        <title>Chromosome-level assembly of Arabidopsis thaliana Ler reveals the extent of translocation and inversion polymorphisms.</title>
        <authorList>
            <person name="Zapata L."/>
            <person name="Ding J."/>
            <person name="Willing E.M."/>
            <person name="Hartwig B."/>
            <person name="Bezdan D."/>
            <person name="Jiao W.B."/>
            <person name="Patel V."/>
            <person name="Velikkakam James G."/>
            <person name="Koornneef M."/>
            <person name="Ossowski S."/>
            <person name="Schneeberger K."/>
        </authorList>
    </citation>
    <scope>NUCLEOTIDE SEQUENCE [LARGE SCALE GENOMIC DNA]</scope>
    <source>
        <strain evidence="3">cv. Landsberg erecta</strain>
    </source>
</reference>
<proteinExistence type="predicted"/>
<dbReference type="InterPro" id="IPR052451">
    <property type="entry name" value="Ser/Thr_kinase-like"/>
</dbReference>
<evidence type="ECO:0000313" key="2">
    <source>
        <dbReference type="EMBL" id="OAO94102.1"/>
    </source>
</evidence>
<evidence type="ECO:0008006" key="4">
    <source>
        <dbReference type="Google" id="ProtNLM"/>
    </source>
</evidence>